<dbReference type="GO" id="GO:0020037">
    <property type="term" value="F:heme binding"/>
    <property type="evidence" value="ECO:0007669"/>
    <property type="project" value="TreeGrafter"/>
</dbReference>
<dbReference type="RefSeq" id="WP_130266616.1">
    <property type="nucleotide sequence ID" value="NZ_CP035952.1"/>
</dbReference>
<keyword evidence="8" id="KW-1185">Reference proteome</keyword>
<dbReference type="FunFam" id="3.90.420.10:FF:000007">
    <property type="entry name" value="Sulfite:cytochrome c oxidoreductase subunit A"/>
    <property type="match status" value="1"/>
</dbReference>
<evidence type="ECO:0000259" key="5">
    <source>
        <dbReference type="Pfam" id="PF00174"/>
    </source>
</evidence>
<dbReference type="EMBL" id="CP035952">
    <property type="protein sequence ID" value="QBF28868.1"/>
    <property type="molecule type" value="Genomic_DNA"/>
</dbReference>
<feature type="domain" description="Moybdenum cofactor oxidoreductase dimerisation" evidence="6">
    <location>
        <begin position="288"/>
        <end position="397"/>
    </location>
</feature>
<dbReference type="Pfam" id="PF03404">
    <property type="entry name" value="Mo-co_dimer"/>
    <property type="match status" value="1"/>
</dbReference>
<dbReference type="PROSITE" id="PS51318">
    <property type="entry name" value="TAT"/>
    <property type="match status" value="1"/>
</dbReference>
<dbReference type="AlphaFoldDB" id="A0A411MQ18"/>
<dbReference type="PRINTS" id="PR00407">
    <property type="entry name" value="EUMOPTERIN"/>
</dbReference>
<keyword evidence="4" id="KW-0560">Oxidoreductase</keyword>
<dbReference type="PANTHER" id="PTHR19372">
    <property type="entry name" value="SULFITE REDUCTASE"/>
    <property type="match status" value="1"/>
</dbReference>
<keyword evidence="2" id="KW-0500">Molybdenum</keyword>
<sequence>MNDAPNLNRRQLLQGLGLASAGLALVPGAVFAGQEAQLFANGTRPLVNYPQKRPMMLITARPPHLETPFSVFNESLLTPNDAFFVRYNLANIPTSIDATQYRLTLKGQVERPLSLSLEQLKQLGPAVELTAVQQCSGNSRGFSSPRVFGSQLGHGSMGNARWTGLPLRTLLEHAGVKAGARQVSFQGMDRPVLEATPAYIKALDIDHALSPEPMLAWAMNGEDLPFLNGYPLKLIVPGYFATYWIKHLNEIEVLDHTFAGAYMKSRYRIPDNDCECTPPGASPERTRPIGEMKVRSFITSLKSGDSVALGQPIALRGIAFDGGSGIAAVDLSDDGGKSWQAATLAADPGRFAFRQWTSTWTARSAGPVSLQVRARSQRGEIQPSEASWNPSGYSRNVIETLELIVV</sequence>
<dbReference type="Gene3D" id="3.90.420.10">
    <property type="entry name" value="Oxidoreductase, molybdopterin-binding domain"/>
    <property type="match status" value="1"/>
</dbReference>
<dbReference type="Pfam" id="PF00174">
    <property type="entry name" value="Oxidored_molyb"/>
    <property type="match status" value="1"/>
</dbReference>
<dbReference type="PANTHER" id="PTHR19372:SF7">
    <property type="entry name" value="SULFITE OXIDASE, MITOCHONDRIAL"/>
    <property type="match status" value="1"/>
</dbReference>
<accession>A0A411MQ18</accession>
<evidence type="ECO:0000256" key="3">
    <source>
        <dbReference type="ARBA" id="ARBA00022723"/>
    </source>
</evidence>
<protein>
    <submittedName>
        <fullName evidence="7">Oxidase</fullName>
    </submittedName>
</protein>
<evidence type="ECO:0000256" key="1">
    <source>
        <dbReference type="ARBA" id="ARBA00001924"/>
    </source>
</evidence>
<comment type="cofactor">
    <cofactor evidence="1">
        <name>Mo-molybdopterin</name>
        <dbReference type="ChEBI" id="CHEBI:71302"/>
    </cofactor>
</comment>
<dbReference type="InterPro" id="IPR036374">
    <property type="entry name" value="OxRdtase_Mopterin-bd_sf"/>
</dbReference>
<feature type="domain" description="Oxidoreductase molybdopterin-binding" evidence="5">
    <location>
        <begin position="92"/>
        <end position="260"/>
    </location>
</feature>
<dbReference type="InterPro" id="IPR008335">
    <property type="entry name" value="Mopterin_OxRdtase_euk"/>
</dbReference>
<dbReference type="InterPro" id="IPR014756">
    <property type="entry name" value="Ig_E-set"/>
</dbReference>
<dbReference type="KEGG" id="ptk:EXN22_25455"/>
<evidence type="ECO:0000256" key="2">
    <source>
        <dbReference type="ARBA" id="ARBA00022505"/>
    </source>
</evidence>
<dbReference type="GO" id="GO:0008482">
    <property type="term" value="F:sulfite oxidase activity"/>
    <property type="evidence" value="ECO:0007669"/>
    <property type="project" value="TreeGrafter"/>
</dbReference>
<organism evidence="7 8">
    <name type="scientific">Pseudomonas tructae</name>
    <dbReference type="NCBI Taxonomy" id="2518644"/>
    <lineage>
        <taxon>Bacteria</taxon>
        <taxon>Pseudomonadati</taxon>
        <taxon>Pseudomonadota</taxon>
        <taxon>Gammaproteobacteria</taxon>
        <taxon>Pseudomonadales</taxon>
        <taxon>Pseudomonadaceae</taxon>
        <taxon>Pseudomonas</taxon>
    </lineage>
</organism>
<evidence type="ECO:0000313" key="7">
    <source>
        <dbReference type="EMBL" id="QBF28868.1"/>
    </source>
</evidence>
<dbReference type="GO" id="GO:0006790">
    <property type="term" value="P:sulfur compound metabolic process"/>
    <property type="evidence" value="ECO:0007669"/>
    <property type="project" value="TreeGrafter"/>
</dbReference>
<evidence type="ECO:0000259" key="6">
    <source>
        <dbReference type="Pfam" id="PF03404"/>
    </source>
</evidence>
<keyword evidence="3" id="KW-0479">Metal-binding</keyword>
<dbReference type="InterPro" id="IPR000572">
    <property type="entry name" value="OxRdtase_Mopterin-bd_dom"/>
</dbReference>
<evidence type="ECO:0000256" key="4">
    <source>
        <dbReference type="ARBA" id="ARBA00023002"/>
    </source>
</evidence>
<reference evidence="7 8" key="1">
    <citation type="submission" date="2019-02" db="EMBL/GenBank/DDBJ databases">
        <title>Complete genome sequence of Pseudomonas sp. SNU WT1 isolated from rainbow trout.</title>
        <authorList>
            <person name="Oh W.T."/>
            <person name="Park S.C."/>
        </authorList>
    </citation>
    <scope>NUCLEOTIDE SEQUENCE [LARGE SCALE GENOMIC DNA]</scope>
    <source>
        <strain evidence="7 8">SNU WT1</strain>
    </source>
</reference>
<gene>
    <name evidence="7" type="ORF">EXN22_25455</name>
</gene>
<dbReference type="InterPro" id="IPR005066">
    <property type="entry name" value="MoCF_OxRdtse_dimer"/>
</dbReference>
<dbReference type="GO" id="GO:0030151">
    <property type="term" value="F:molybdenum ion binding"/>
    <property type="evidence" value="ECO:0007669"/>
    <property type="project" value="InterPro"/>
</dbReference>
<dbReference type="InterPro" id="IPR006311">
    <property type="entry name" value="TAT_signal"/>
</dbReference>
<dbReference type="SUPFAM" id="SSF81296">
    <property type="entry name" value="E set domains"/>
    <property type="match status" value="1"/>
</dbReference>
<name>A0A411MQ18_9PSED</name>
<proteinExistence type="predicted"/>
<evidence type="ECO:0000313" key="8">
    <source>
        <dbReference type="Proteomes" id="UP000291130"/>
    </source>
</evidence>
<dbReference type="OrthoDB" id="9795587at2"/>
<dbReference type="SUPFAM" id="SSF56524">
    <property type="entry name" value="Oxidoreductase molybdopterin-binding domain"/>
    <property type="match status" value="1"/>
</dbReference>
<dbReference type="GO" id="GO:0043546">
    <property type="term" value="F:molybdopterin cofactor binding"/>
    <property type="evidence" value="ECO:0007669"/>
    <property type="project" value="TreeGrafter"/>
</dbReference>
<dbReference type="Gene3D" id="2.60.40.650">
    <property type="match status" value="1"/>
</dbReference>
<dbReference type="Proteomes" id="UP000291130">
    <property type="component" value="Chromosome"/>
</dbReference>